<protein>
    <submittedName>
        <fullName evidence="2">Fe-S cluster assembly ATPase SufC</fullName>
    </submittedName>
</protein>
<evidence type="ECO:0000313" key="3">
    <source>
        <dbReference type="Proteomes" id="UP000575898"/>
    </source>
</evidence>
<proteinExistence type="predicted"/>
<dbReference type="Pfam" id="PF08895">
    <property type="entry name" value="DUF1840"/>
    <property type="match status" value="1"/>
</dbReference>
<dbReference type="InterPro" id="IPR014991">
    <property type="entry name" value="DUF1840"/>
</dbReference>
<dbReference type="RefSeq" id="WP_184034599.1">
    <property type="nucleotide sequence ID" value="NZ_JACHHY010000002.1"/>
</dbReference>
<evidence type="ECO:0000256" key="1">
    <source>
        <dbReference type="SAM" id="MobiDB-lite"/>
    </source>
</evidence>
<feature type="compositionally biased region" description="Acidic residues" evidence="1">
    <location>
        <begin position="66"/>
        <end position="75"/>
    </location>
</feature>
<dbReference type="Proteomes" id="UP000575898">
    <property type="component" value="Unassembled WGS sequence"/>
</dbReference>
<comment type="caution">
    <text evidence="2">The sequence shown here is derived from an EMBL/GenBank/DDBJ whole genome shotgun (WGS) entry which is preliminary data.</text>
</comment>
<evidence type="ECO:0000313" key="2">
    <source>
        <dbReference type="EMBL" id="MBB5017184.1"/>
    </source>
</evidence>
<reference evidence="2 3" key="1">
    <citation type="submission" date="2020-08" db="EMBL/GenBank/DDBJ databases">
        <title>Genomic Encyclopedia of Type Strains, Phase IV (KMG-IV): sequencing the most valuable type-strain genomes for metagenomic binning, comparative biology and taxonomic classification.</title>
        <authorList>
            <person name="Goeker M."/>
        </authorList>
    </citation>
    <scope>NUCLEOTIDE SEQUENCE [LARGE SCALE GENOMIC DNA]</scope>
    <source>
        <strain evidence="2 3">DSM 27165</strain>
    </source>
</reference>
<organism evidence="2 3">
    <name type="scientific">Chitinivorax tropicus</name>
    <dbReference type="NCBI Taxonomy" id="714531"/>
    <lineage>
        <taxon>Bacteria</taxon>
        <taxon>Pseudomonadati</taxon>
        <taxon>Pseudomonadota</taxon>
        <taxon>Betaproteobacteria</taxon>
        <taxon>Chitinivorax</taxon>
    </lineage>
</organism>
<keyword evidence="3" id="KW-1185">Reference proteome</keyword>
<feature type="region of interest" description="Disordered" evidence="1">
    <location>
        <begin position="55"/>
        <end position="75"/>
    </location>
</feature>
<gene>
    <name evidence="2" type="ORF">HNQ59_000446</name>
</gene>
<name>A0A840MD02_9PROT</name>
<dbReference type="AlphaFoldDB" id="A0A840MD02"/>
<sequence>MLYKFKSTRCGEVLMLGQHAQPLLNLLGKNGEDRQGIFTVEQLPKAISTLKTAMHTDKGQSATQADDAEEQNEAQEEIRQMAVSLHQRAFPLLDLLERSLAEDAPVTWGA</sequence>
<accession>A0A840MD02</accession>
<dbReference type="EMBL" id="JACHHY010000002">
    <property type="protein sequence ID" value="MBB5017184.1"/>
    <property type="molecule type" value="Genomic_DNA"/>
</dbReference>